<dbReference type="Pfam" id="PF17964">
    <property type="entry name" value="Big_10"/>
    <property type="match status" value="1"/>
</dbReference>
<evidence type="ECO:0000313" key="11">
    <source>
        <dbReference type="Proteomes" id="UP000651728"/>
    </source>
</evidence>
<dbReference type="Proteomes" id="UP000651728">
    <property type="component" value="Unassembled WGS sequence"/>
</dbReference>
<comment type="caution">
    <text evidence="10">The sequence shown here is derived from an EMBL/GenBank/DDBJ whole genome shotgun (WGS) entry which is preliminary data.</text>
</comment>
<dbReference type="InterPro" id="IPR041280">
    <property type="entry name" value="Big_10"/>
</dbReference>
<keyword evidence="3 7" id="KW-0133">Cell shape</keyword>
<evidence type="ECO:0000313" key="10">
    <source>
        <dbReference type="EMBL" id="GIH35007.1"/>
    </source>
</evidence>
<accession>A0ABQ4FJL9</accession>
<dbReference type="PROSITE" id="PS52029">
    <property type="entry name" value="LD_TPASE"/>
    <property type="match status" value="1"/>
</dbReference>
<dbReference type="Gene3D" id="2.40.440.10">
    <property type="entry name" value="L,D-transpeptidase catalytic domain-like"/>
    <property type="match status" value="1"/>
</dbReference>
<dbReference type="CDD" id="cd13432">
    <property type="entry name" value="LDT_IgD_like_2"/>
    <property type="match status" value="1"/>
</dbReference>
<feature type="compositionally biased region" description="Polar residues" evidence="8">
    <location>
        <begin position="425"/>
        <end position="441"/>
    </location>
</feature>
<feature type="active site" description="Nucleophile" evidence="7">
    <location>
        <position position="355"/>
    </location>
</feature>
<evidence type="ECO:0000256" key="8">
    <source>
        <dbReference type="SAM" id="MobiDB-lite"/>
    </source>
</evidence>
<feature type="domain" description="L,D-TPase catalytic" evidence="9">
    <location>
        <begin position="254"/>
        <end position="379"/>
    </location>
</feature>
<sequence>MLGARAALRPSPTGRATAAPLGARVALRLSFARPAGRAVLAVLLAGCAALSAGCAVRVPPAPRITIVPASGTTAAPPEAGLVVRAEGGSLTSVLAFAGRDPVPGAFDPSHTVWRSSWTLRPGTQYVVDAVAVGADGVTSQAAGGFRTLRPRREVAVASVAPYDGETVGIGMPIIVTFTRPVEDRAAVERALEVRGPAEGAWHWPGPAQVVYRPRRMWPANTKVRFTAHLAGVRAGPATYGVADRSVAFTVGRAMVSTVDTRAHQMVVRQDGVVAQRMPISAGMATTREYTTSSGTHLTMDKGNPVRMVSPGRREGDPGYYDKLIGYAVRISNSGEYVHAMDNTWAQGRTNVSHGCVNVRPDQARWFYDHALRGDPVVVTGTSRSLEWNNGWGYWQLSWPRWLAGSALRGDGQAGPSSGTGPGRATVTSSPPSARGQTSSVP</sequence>
<protein>
    <submittedName>
        <fullName evidence="10">Transpeptidase</fullName>
    </submittedName>
</protein>
<reference evidence="10 11" key="1">
    <citation type="submission" date="2021-01" db="EMBL/GenBank/DDBJ databases">
        <title>Whole genome shotgun sequence of Microbispora amethystogenes NBRC 101907.</title>
        <authorList>
            <person name="Komaki H."/>
            <person name="Tamura T."/>
        </authorList>
    </citation>
    <scope>NUCLEOTIDE SEQUENCE [LARGE SCALE GENOMIC DNA]</scope>
    <source>
        <strain evidence="10 11">NBRC 101907</strain>
    </source>
</reference>
<proteinExistence type="predicted"/>
<dbReference type="Gene3D" id="2.60.40.3780">
    <property type="match status" value="1"/>
</dbReference>
<keyword evidence="11" id="KW-1185">Reference proteome</keyword>
<organism evidence="10 11">
    <name type="scientific">Microbispora amethystogenes</name>
    <dbReference type="NCBI Taxonomy" id="1427754"/>
    <lineage>
        <taxon>Bacteria</taxon>
        <taxon>Bacillati</taxon>
        <taxon>Actinomycetota</taxon>
        <taxon>Actinomycetes</taxon>
        <taxon>Streptosporangiales</taxon>
        <taxon>Streptosporangiaceae</taxon>
        <taxon>Microbispora</taxon>
    </lineage>
</organism>
<evidence type="ECO:0000256" key="3">
    <source>
        <dbReference type="ARBA" id="ARBA00022960"/>
    </source>
</evidence>
<dbReference type="InterPro" id="IPR005490">
    <property type="entry name" value="LD_TPept_cat_dom"/>
</dbReference>
<name>A0ABQ4FJL9_9ACTN</name>
<dbReference type="SUPFAM" id="SSF141523">
    <property type="entry name" value="L,D-transpeptidase catalytic domain-like"/>
    <property type="match status" value="1"/>
</dbReference>
<dbReference type="Pfam" id="PF03734">
    <property type="entry name" value="YkuD"/>
    <property type="match status" value="1"/>
</dbReference>
<evidence type="ECO:0000256" key="7">
    <source>
        <dbReference type="PROSITE-ProRule" id="PRU01373"/>
    </source>
</evidence>
<evidence type="ECO:0000256" key="1">
    <source>
        <dbReference type="ARBA" id="ARBA00004752"/>
    </source>
</evidence>
<dbReference type="CDD" id="cd16913">
    <property type="entry name" value="YkuD_like"/>
    <property type="match status" value="1"/>
</dbReference>
<feature type="active site" description="Proton donor/acceptor" evidence="7">
    <location>
        <position position="338"/>
    </location>
</feature>
<dbReference type="PANTHER" id="PTHR30582">
    <property type="entry name" value="L,D-TRANSPEPTIDASE"/>
    <property type="match status" value="1"/>
</dbReference>
<keyword evidence="2" id="KW-0808">Transferase</keyword>
<dbReference type="PANTHER" id="PTHR30582:SF2">
    <property type="entry name" value="L,D-TRANSPEPTIDASE YCIB-RELATED"/>
    <property type="match status" value="1"/>
</dbReference>
<dbReference type="InterPro" id="IPR038063">
    <property type="entry name" value="Transpep_catalytic_dom"/>
</dbReference>
<dbReference type="EMBL" id="BOOB01000040">
    <property type="protein sequence ID" value="GIH35007.1"/>
    <property type="molecule type" value="Genomic_DNA"/>
</dbReference>
<keyword evidence="4 7" id="KW-0573">Peptidoglycan synthesis</keyword>
<feature type="region of interest" description="Disordered" evidence="8">
    <location>
        <begin position="407"/>
        <end position="441"/>
    </location>
</feature>
<comment type="pathway">
    <text evidence="1 7">Cell wall biogenesis; peptidoglycan biosynthesis.</text>
</comment>
<evidence type="ECO:0000259" key="9">
    <source>
        <dbReference type="PROSITE" id="PS52029"/>
    </source>
</evidence>
<evidence type="ECO:0000256" key="4">
    <source>
        <dbReference type="ARBA" id="ARBA00022984"/>
    </source>
</evidence>
<keyword evidence="6 7" id="KW-0961">Cell wall biogenesis/degradation</keyword>
<evidence type="ECO:0000256" key="5">
    <source>
        <dbReference type="ARBA" id="ARBA00023315"/>
    </source>
</evidence>
<evidence type="ECO:0000256" key="2">
    <source>
        <dbReference type="ARBA" id="ARBA00022679"/>
    </source>
</evidence>
<evidence type="ECO:0000256" key="6">
    <source>
        <dbReference type="ARBA" id="ARBA00023316"/>
    </source>
</evidence>
<dbReference type="Gene3D" id="2.60.40.3710">
    <property type="match status" value="1"/>
</dbReference>
<keyword evidence="5" id="KW-0012">Acyltransferase</keyword>
<dbReference type="InterPro" id="IPR050979">
    <property type="entry name" value="LD-transpeptidase"/>
</dbReference>
<gene>
    <name evidence="10" type="ORF">Mam01_51710</name>
</gene>